<dbReference type="GO" id="GO:0004842">
    <property type="term" value="F:ubiquitin-protein transferase activity"/>
    <property type="evidence" value="ECO:0007669"/>
    <property type="project" value="TreeGrafter"/>
</dbReference>
<dbReference type="GO" id="GO:0005654">
    <property type="term" value="C:nucleoplasm"/>
    <property type="evidence" value="ECO:0007669"/>
    <property type="project" value="TreeGrafter"/>
</dbReference>
<protein>
    <submittedName>
        <fullName evidence="2">E3 ubiquitin-protein ligase UBR4</fullName>
    </submittedName>
</protein>
<evidence type="ECO:0000313" key="2">
    <source>
        <dbReference type="EMBL" id="ETE59526.1"/>
    </source>
</evidence>
<reference evidence="2 3" key="1">
    <citation type="journal article" date="2013" name="Proc. Natl. Acad. Sci. U.S.A.">
        <title>The king cobra genome reveals dynamic gene evolution and adaptation in the snake venom system.</title>
        <authorList>
            <person name="Vonk F.J."/>
            <person name="Casewell N.R."/>
            <person name="Henkel C.V."/>
            <person name="Heimberg A.M."/>
            <person name="Jansen H.J."/>
            <person name="McCleary R.J."/>
            <person name="Kerkkamp H.M."/>
            <person name="Vos R.A."/>
            <person name="Guerreiro I."/>
            <person name="Calvete J.J."/>
            <person name="Wuster W."/>
            <person name="Woods A.E."/>
            <person name="Logan J.M."/>
            <person name="Harrison R.A."/>
            <person name="Castoe T.A."/>
            <person name="de Koning A.P."/>
            <person name="Pollock D.D."/>
            <person name="Yandell M."/>
            <person name="Calderon D."/>
            <person name="Renjifo C."/>
            <person name="Currier R.B."/>
            <person name="Salgado D."/>
            <person name="Pla D."/>
            <person name="Sanz L."/>
            <person name="Hyder A.S."/>
            <person name="Ribeiro J.M."/>
            <person name="Arntzen J.W."/>
            <person name="van den Thillart G.E."/>
            <person name="Boetzer M."/>
            <person name="Pirovano W."/>
            <person name="Dirks R.P."/>
            <person name="Spaink H.P."/>
            <person name="Duboule D."/>
            <person name="McGlinn E."/>
            <person name="Kini R.M."/>
            <person name="Richardson M.K."/>
        </authorList>
    </citation>
    <scope>NUCLEOTIDE SEQUENCE</scope>
    <source>
        <tissue evidence="2">Blood</tissue>
    </source>
</reference>
<dbReference type="OrthoDB" id="30336at2759"/>
<accession>V8NC76</accession>
<dbReference type="EMBL" id="AZIM01005513">
    <property type="protein sequence ID" value="ETE59526.1"/>
    <property type="molecule type" value="Genomic_DNA"/>
</dbReference>
<dbReference type="AlphaFoldDB" id="V8NC76"/>
<dbReference type="GO" id="GO:0016020">
    <property type="term" value="C:membrane"/>
    <property type="evidence" value="ECO:0007669"/>
    <property type="project" value="TreeGrafter"/>
</dbReference>
<dbReference type="PANTHER" id="PTHR21725">
    <property type="entry name" value="E3 UBIQUITIN-PROTEIN LIGASE UBR4"/>
    <property type="match status" value="1"/>
</dbReference>
<organism evidence="2 3">
    <name type="scientific">Ophiophagus hannah</name>
    <name type="common">King cobra</name>
    <name type="synonym">Naja hannah</name>
    <dbReference type="NCBI Taxonomy" id="8665"/>
    <lineage>
        <taxon>Eukaryota</taxon>
        <taxon>Metazoa</taxon>
        <taxon>Chordata</taxon>
        <taxon>Craniata</taxon>
        <taxon>Vertebrata</taxon>
        <taxon>Euteleostomi</taxon>
        <taxon>Lepidosauria</taxon>
        <taxon>Squamata</taxon>
        <taxon>Bifurcata</taxon>
        <taxon>Unidentata</taxon>
        <taxon>Episquamata</taxon>
        <taxon>Toxicofera</taxon>
        <taxon>Serpentes</taxon>
        <taxon>Colubroidea</taxon>
        <taxon>Elapidae</taxon>
        <taxon>Elapinae</taxon>
        <taxon>Ophiophagus</taxon>
    </lineage>
</organism>
<sequence length="182" mass="20659">VQYNLLTPPIVWAGTSQEGSRPACSPLYHGFKEVEENWAKHCPSDAAPQPRFYCILSPEASEDDLNRLDSTVCEVLFSKAMKYDELYSALASLLAAGSQFDTLRRKENKNVTALEACALQYYFLILWRVLGLLPPSKSYMNQLAMNSPEMRECDILHTLRWSSRLHIPSYVNWIKVSIPRGG</sequence>
<feature type="non-terminal residue" evidence="2">
    <location>
        <position position="182"/>
    </location>
</feature>
<feature type="domain" description="E3 ubiquitin-protein ligase UBR4 N-terminal" evidence="1">
    <location>
        <begin position="1"/>
        <end position="176"/>
    </location>
</feature>
<dbReference type="GO" id="GO:0005813">
    <property type="term" value="C:centrosome"/>
    <property type="evidence" value="ECO:0007669"/>
    <property type="project" value="TreeGrafter"/>
</dbReference>
<evidence type="ECO:0000313" key="3">
    <source>
        <dbReference type="Proteomes" id="UP000018936"/>
    </source>
</evidence>
<dbReference type="GO" id="GO:0006511">
    <property type="term" value="P:ubiquitin-dependent protein catabolic process"/>
    <property type="evidence" value="ECO:0007669"/>
    <property type="project" value="TreeGrafter"/>
</dbReference>
<dbReference type="Pfam" id="PF19423">
    <property type="entry name" value="E3_UBR4_N"/>
    <property type="match status" value="1"/>
</dbReference>
<gene>
    <name evidence="2" type="primary">UBR4</name>
    <name evidence="2" type="ORF">L345_14738</name>
</gene>
<dbReference type="InterPro" id="IPR045189">
    <property type="entry name" value="UBR4-like"/>
</dbReference>
<keyword evidence="3" id="KW-1185">Reference proteome</keyword>
<proteinExistence type="predicted"/>
<name>V8NC76_OPHHA</name>
<feature type="non-terminal residue" evidence="2">
    <location>
        <position position="1"/>
    </location>
</feature>
<evidence type="ECO:0000259" key="1">
    <source>
        <dbReference type="Pfam" id="PF19423"/>
    </source>
</evidence>
<dbReference type="Proteomes" id="UP000018936">
    <property type="component" value="Unassembled WGS sequence"/>
</dbReference>
<dbReference type="PANTHER" id="PTHR21725:SF1">
    <property type="entry name" value="E3 UBIQUITIN-PROTEIN LIGASE UBR4"/>
    <property type="match status" value="1"/>
</dbReference>
<comment type="caution">
    <text evidence="2">The sequence shown here is derived from an EMBL/GenBank/DDBJ whole genome shotgun (WGS) entry which is preliminary data.</text>
</comment>
<dbReference type="InterPro" id="IPR045841">
    <property type="entry name" value="E3_UBR4_N"/>
</dbReference>
<dbReference type="GO" id="GO:0005829">
    <property type="term" value="C:cytosol"/>
    <property type="evidence" value="ECO:0007669"/>
    <property type="project" value="TreeGrafter"/>
</dbReference>